<dbReference type="EMBL" id="QJKD01000003">
    <property type="protein sequence ID" value="PXX55318.1"/>
    <property type="molecule type" value="Genomic_DNA"/>
</dbReference>
<evidence type="ECO:0000313" key="1">
    <source>
        <dbReference type="EMBL" id="PXX55318.1"/>
    </source>
</evidence>
<dbReference type="AlphaFoldDB" id="A0A2V3YAS6"/>
<reference evidence="1 2" key="1">
    <citation type="submission" date="2018-05" db="EMBL/GenBank/DDBJ databases">
        <title>Genomic Encyclopedia of Type Strains, Phase IV (KMG-IV): sequencing the most valuable type-strain genomes for metagenomic binning, comparative biology and taxonomic classification.</title>
        <authorList>
            <person name="Goeker M."/>
        </authorList>
    </citation>
    <scope>NUCLEOTIDE SEQUENCE [LARGE SCALE GENOMIC DNA]</scope>
    <source>
        <strain evidence="1 2">DSM 24995</strain>
    </source>
</reference>
<name>A0A2V3YAS6_9FIRM</name>
<evidence type="ECO:0008006" key="3">
    <source>
        <dbReference type="Google" id="ProtNLM"/>
    </source>
</evidence>
<dbReference type="RefSeq" id="WP_110322389.1">
    <property type="nucleotide sequence ID" value="NZ_JAQETU010000005.1"/>
</dbReference>
<sequence>MRRIVSACLLQTMRFDTTKEADPEQDFIIFCKKLEKSSVKYVIEEKTKEADGSLVVKIRKQYNSYSTDGYLQ</sequence>
<keyword evidence="2" id="KW-1185">Reference proteome</keyword>
<dbReference type="GeneID" id="86060876"/>
<evidence type="ECO:0000313" key="2">
    <source>
        <dbReference type="Proteomes" id="UP000248057"/>
    </source>
</evidence>
<proteinExistence type="predicted"/>
<gene>
    <name evidence="1" type="ORF">DFR60_103376</name>
</gene>
<protein>
    <recommendedName>
        <fullName evidence="3">Protein pyrBI</fullName>
    </recommendedName>
</protein>
<dbReference type="Proteomes" id="UP000248057">
    <property type="component" value="Unassembled WGS sequence"/>
</dbReference>
<organism evidence="1 2">
    <name type="scientific">Hungatella effluvii</name>
    <dbReference type="NCBI Taxonomy" id="1096246"/>
    <lineage>
        <taxon>Bacteria</taxon>
        <taxon>Bacillati</taxon>
        <taxon>Bacillota</taxon>
        <taxon>Clostridia</taxon>
        <taxon>Lachnospirales</taxon>
        <taxon>Lachnospiraceae</taxon>
        <taxon>Hungatella</taxon>
    </lineage>
</organism>
<accession>A0A2V3YAS6</accession>
<comment type="caution">
    <text evidence="1">The sequence shown here is derived from an EMBL/GenBank/DDBJ whole genome shotgun (WGS) entry which is preliminary data.</text>
</comment>